<dbReference type="InterPro" id="IPR036938">
    <property type="entry name" value="PAP2/HPO_sf"/>
</dbReference>
<evidence type="ECO:0000256" key="7">
    <source>
        <dbReference type="ARBA" id="ARBA00038324"/>
    </source>
</evidence>
<evidence type="ECO:0000256" key="3">
    <source>
        <dbReference type="ARBA" id="ARBA00022801"/>
    </source>
</evidence>
<evidence type="ECO:0000256" key="1">
    <source>
        <dbReference type="ARBA" id="ARBA00004477"/>
    </source>
</evidence>
<comment type="subcellular location">
    <subcellularLocation>
        <location evidence="1">Endoplasmic reticulum membrane</location>
        <topology evidence="1">Multi-pass membrane protein</topology>
    </subcellularLocation>
</comment>
<accession>A0AAF0E8Q6</accession>
<feature type="compositionally biased region" description="Polar residues" evidence="8">
    <location>
        <begin position="287"/>
        <end position="300"/>
    </location>
</feature>
<feature type="transmembrane region" description="Helical" evidence="9">
    <location>
        <begin position="66"/>
        <end position="87"/>
    </location>
</feature>
<evidence type="ECO:0000256" key="4">
    <source>
        <dbReference type="ARBA" id="ARBA00022824"/>
    </source>
</evidence>
<feature type="transmembrane region" description="Helical" evidence="9">
    <location>
        <begin position="108"/>
        <end position="131"/>
    </location>
</feature>
<dbReference type="PANTHER" id="PTHR14969:SF28">
    <property type="entry name" value="DIHYDROSPHINGOSINE 1-PHOSPHATE PHOSPHATASE LCB3-RELATED"/>
    <property type="match status" value="1"/>
</dbReference>
<feature type="domain" description="Phosphatidic acid phosphatase type 2/haloperoxidase" evidence="10">
    <location>
        <begin position="61"/>
        <end position="151"/>
    </location>
</feature>
<evidence type="ECO:0000256" key="9">
    <source>
        <dbReference type="SAM" id="Phobius"/>
    </source>
</evidence>
<evidence type="ECO:0000256" key="5">
    <source>
        <dbReference type="ARBA" id="ARBA00022989"/>
    </source>
</evidence>
<feature type="non-terminal residue" evidence="11">
    <location>
        <position position="373"/>
    </location>
</feature>
<dbReference type="Proteomes" id="UP001220961">
    <property type="component" value="Chromosome 1"/>
</dbReference>
<gene>
    <name evidence="11" type="ORF">MCAP1_000385c</name>
</gene>
<feature type="transmembrane region" description="Helical" evidence="9">
    <location>
        <begin position="137"/>
        <end position="157"/>
    </location>
</feature>
<feature type="region of interest" description="Disordered" evidence="8">
    <location>
        <begin position="287"/>
        <end position="309"/>
    </location>
</feature>
<dbReference type="Gene3D" id="1.20.144.10">
    <property type="entry name" value="Phosphatidic acid phosphatase type 2/haloperoxidase"/>
    <property type="match status" value="1"/>
</dbReference>
<dbReference type="GO" id="GO:0005789">
    <property type="term" value="C:endoplasmic reticulum membrane"/>
    <property type="evidence" value="ECO:0007669"/>
    <property type="project" value="UniProtKB-SubCell"/>
</dbReference>
<name>A0AAF0E8Q6_9BASI</name>
<feature type="transmembrane region" description="Helical" evidence="9">
    <location>
        <begin position="169"/>
        <end position="187"/>
    </location>
</feature>
<dbReference type="PANTHER" id="PTHR14969">
    <property type="entry name" value="SPHINGOSINE-1-PHOSPHATE PHOSPHOHYDROLASE"/>
    <property type="match status" value="1"/>
</dbReference>
<keyword evidence="3" id="KW-0378">Hydrolase</keyword>
<dbReference type="GO" id="GO:0042392">
    <property type="term" value="F:sphingosine-1-phosphate phosphatase activity"/>
    <property type="evidence" value="ECO:0007669"/>
    <property type="project" value="TreeGrafter"/>
</dbReference>
<keyword evidence="12" id="KW-1185">Reference proteome</keyword>
<comment type="similarity">
    <text evidence="7">Belongs to the type 2 lipid phosphate phosphatase family.</text>
</comment>
<organism evidence="11 12">
    <name type="scientific">Malassezia caprae</name>
    <dbReference type="NCBI Taxonomy" id="1381934"/>
    <lineage>
        <taxon>Eukaryota</taxon>
        <taxon>Fungi</taxon>
        <taxon>Dikarya</taxon>
        <taxon>Basidiomycota</taxon>
        <taxon>Ustilaginomycotina</taxon>
        <taxon>Malasseziomycetes</taxon>
        <taxon>Malasseziales</taxon>
        <taxon>Malasseziaceae</taxon>
        <taxon>Malassezia</taxon>
    </lineage>
</organism>
<keyword evidence="5 9" id="KW-1133">Transmembrane helix</keyword>
<proteinExistence type="inferred from homology"/>
<protein>
    <recommendedName>
        <fullName evidence="10">Phosphatidic acid phosphatase type 2/haloperoxidase domain-containing protein</fullName>
    </recommendedName>
</protein>
<evidence type="ECO:0000259" key="10">
    <source>
        <dbReference type="Pfam" id="PF01569"/>
    </source>
</evidence>
<dbReference type="AlphaFoldDB" id="A0AAF0E8Q6"/>
<reference evidence="11" key="1">
    <citation type="submission" date="2023-03" db="EMBL/GenBank/DDBJ databases">
        <title>Mating type loci evolution in Malassezia.</title>
        <authorList>
            <person name="Coelho M.A."/>
        </authorList>
    </citation>
    <scope>NUCLEOTIDE SEQUENCE</scope>
    <source>
        <strain evidence="11">CBS 10434</strain>
    </source>
</reference>
<feature type="transmembrane region" description="Helical" evidence="9">
    <location>
        <begin position="235"/>
        <end position="257"/>
    </location>
</feature>
<evidence type="ECO:0000313" key="12">
    <source>
        <dbReference type="Proteomes" id="UP001220961"/>
    </source>
</evidence>
<sequence length="373" mass="42234">MTPVSRVGYDGRHRYHGSLWSLRSTIQRHVRESSDSLARHQDYFCIERPLSPPVRRLVIGSYHLEYGFPSTHSANAVGMSIALYYFLIQIRKTISFLIDFKLMEPHGWALSLTSQPVSELLLLFYACTVIYGRLYLGMHSVIGAFLGVLSAFEALFFDNYLDKMLQWRSFFVVSFMGAFVGVAMGNWRTNNYFYEDMDRLDMVLRGITKTLPSKLTWGIATLWNNTALQSNRGKVVASMIFGTLEMVTVAIVPLVAWKALATPLLKRGIPKAYRICKGLLNQQVGKVSDSGATRPSMQQKGQKEQPQHGGKTVTEHVCTLHCTTEDRFCIGMCFLLTQDVPRLLIYTGIGFLGATFSHYLISYYDVKVFQLVV</sequence>
<dbReference type="EMBL" id="CP119908">
    <property type="protein sequence ID" value="WFD18182.1"/>
    <property type="molecule type" value="Genomic_DNA"/>
</dbReference>
<evidence type="ECO:0000256" key="6">
    <source>
        <dbReference type="ARBA" id="ARBA00023136"/>
    </source>
</evidence>
<evidence type="ECO:0000256" key="8">
    <source>
        <dbReference type="SAM" id="MobiDB-lite"/>
    </source>
</evidence>
<keyword evidence="4" id="KW-0256">Endoplasmic reticulum</keyword>
<keyword evidence="6 9" id="KW-0472">Membrane</keyword>
<evidence type="ECO:0000256" key="2">
    <source>
        <dbReference type="ARBA" id="ARBA00022692"/>
    </source>
</evidence>
<keyword evidence="2 9" id="KW-0812">Transmembrane</keyword>
<dbReference type="Pfam" id="PF01569">
    <property type="entry name" value="PAP2"/>
    <property type="match status" value="1"/>
</dbReference>
<dbReference type="InterPro" id="IPR000326">
    <property type="entry name" value="PAP2/HPO"/>
</dbReference>
<feature type="transmembrane region" description="Helical" evidence="9">
    <location>
        <begin position="343"/>
        <end position="361"/>
    </location>
</feature>
<evidence type="ECO:0000313" key="11">
    <source>
        <dbReference type="EMBL" id="WFD18182.1"/>
    </source>
</evidence>
<dbReference type="SUPFAM" id="SSF48317">
    <property type="entry name" value="Acid phosphatase/Vanadium-dependent haloperoxidase"/>
    <property type="match status" value="1"/>
</dbReference>